<dbReference type="SUPFAM" id="SSF53067">
    <property type="entry name" value="Actin-like ATPase domain"/>
    <property type="match status" value="2"/>
</dbReference>
<dbReference type="VEuPathDB" id="FungiDB:SAPIO_CDS8489"/>
<feature type="domain" description="Hydantoinase/oxoprolinase N-terminal" evidence="2">
    <location>
        <begin position="662"/>
        <end position="842"/>
    </location>
</feature>
<dbReference type="SUPFAM" id="SSF160991">
    <property type="entry name" value="CV3147-like"/>
    <property type="match status" value="1"/>
</dbReference>
<dbReference type="InterPro" id="IPR043129">
    <property type="entry name" value="ATPase_NBD"/>
</dbReference>
<dbReference type="SUPFAM" id="SSF54427">
    <property type="entry name" value="NTF2-like"/>
    <property type="match status" value="1"/>
</dbReference>
<feature type="domain" description="S-Me-THD N-terminal" evidence="3">
    <location>
        <begin position="1247"/>
        <end position="1407"/>
    </location>
</feature>
<reference evidence="5 6" key="1">
    <citation type="journal article" date="2014" name="Genome Announc.">
        <title>Draft genome sequence of the pathogenic fungus Scedosporium apiospermum.</title>
        <authorList>
            <person name="Vandeputte P."/>
            <person name="Ghamrawi S."/>
            <person name="Rechenmann M."/>
            <person name="Iltis A."/>
            <person name="Giraud S."/>
            <person name="Fleury M."/>
            <person name="Thornton C."/>
            <person name="Delhaes L."/>
            <person name="Meyer W."/>
            <person name="Papon N."/>
            <person name="Bouchara J.P."/>
        </authorList>
    </citation>
    <scope>NUCLEOTIDE SEQUENCE [LARGE SCALE GENOMIC DNA]</scope>
    <source>
        <strain evidence="5 6">IHEM 14462</strain>
    </source>
</reference>
<protein>
    <submittedName>
        <fullName evidence="5">Uncharacterized protein</fullName>
    </submittedName>
</protein>
<dbReference type="InterPro" id="IPR036188">
    <property type="entry name" value="FAD/NAD-bd_sf"/>
</dbReference>
<dbReference type="InterPro" id="IPR010318">
    <property type="entry name" value="S-Me-THD_N"/>
</dbReference>
<dbReference type="Pfam" id="PF05378">
    <property type="entry name" value="Hydant_A_N"/>
    <property type="match status" value="1"/>
</dbReference>
<dbReference type="HOGENOM" id="CLU_242302_0_0_1"/>
<dbReference type="InterPro" id="IPR045079">
    <property type="entry name" value="Oxoprolinase-like"/>
</dbReference>
<sequence length="1656" mass="179347">MATAEVDVPSSLRTVPGSVNISIATFPVTPNKSAPADVSKVAVDLVSSFNKAIEAGDYQAIADLFLDNGFWRDHFALTWDFRTAKGPDGILNLLKEAAGSRDGFRLKKIEIDDSTDVRAPKFKTLDEEGKVWGIQAFITLETAIGKGRGIARLVEVDGKWRIFTLYTSLRELTGHEEDIYSRRPVGVQHGGKPGRKNWAERRTQAADFNDGTAPAVFILGAGQAGLTAAARLKALGIDTLVIDQNDRVGDNWRKRYHQLVLHDPVWYDHLPYLPFPPQWPIFTPKDKLAQFFEAYATLLELNVWTRTELVHARWDEDKKNWTVIVHRRKEDGTSEVRTFHPRHVIQATGHSGKKYMPSIPGIDTFKGDVLCHSSEFRGAKENSQGKKAVVVGSCNSGHDIAQDFLEKGYHVTIVQRSTTHVVSSYAITDIADKDTYSEDAPPVDDADIIVHGNPSSVLKALNVTITQKSAECDKEILEGLEKAGFKTDSGPDGSGLFIKYFQRGGGYYIDVGASRLIAEGKIKVKQGQEISEILPNGLRFADGSELEADEVVFATGYQNMRTQTRLTFGDEIADRVGDVWGFNEEGEMRTIWQKSGHPGFWFHGGNLALCRYFSTFLALQIKALEEGIMSGGRQFHNDLQNFDFEPGFDKLNMSTAGTKKLRIGVDVGGTNTDGVLLDPTQSSSPSRGIVAWHKSPTTANPGDGINNAIVTMFASASIKPEDVASVVIGTTQFVNAVVERDPRRLSRVAVLRLSGPFAKHVPPCVDWPDDLREVILGYHSRVKGGLEVDGQLISSIDEAEVKEQCAMIRQLEINTIVVNGIFSPIDTVEKQEERVAEIIRAEVPGSYVVCARDVASLGFVERENAAILNASILPFAARTIQSFQKPVKALGLHCPVFITQNDGSILSGEVVAKFPIKTFSSGPTNSMRGAAFLVQGEVEEDVMVVDIGGTTTDAGLLLASGFPRQQAAYSELSGVRMNFPCPDIKSIGLGGGSLVRKGKSITIGPDSVGYAITTRGLAFGGTELTSTDCSVLADHSIEVGDRKLVEGSLSAEELEEYLAVVKFKLESLIARMKTSPADLPVILVGGGAIIAPKELSGASKVFTPKWSEVANAVGAAIARVSATVDTVQSTESKSAREVLEDIKQEAMKKAVEFGALPSSVKVAEVEELPLSYVAHKSRFIVKAAGDFDFTRTFTTTDHLDLAIDQIEIQADTEMPSAISKASPTRDEIDLLSYKPTVKQGVWYVNETDLSFISIGCYILGTGGGGSPYSQMVLLREKLRAGAVVRVVSPSSLPDDALVGSGGGAGSPTVAIEKLSGDEMIESQRELYKMVGRPATHMITVEIGGANGLQSMILGATTNMDVPAVDGDWMGRAYPTKWQTTPVVFNERSPIWAPIAMSDGNGNIITMTGASSDAHVERIMRAALSEMGSQVGFADAPVSGAEVKRWVVENTISQSWRIGRAVMKARKTNNLDNVAETIIKECGGHEGARVIWKGKIVRVERTLRTGHVYGECVIEGMGGSQDAQAGVGRENNKGTEFSGFIKIPFKNENIAAIKIPPGAQSSLQDLGAKERQEDVLAIVPDLISVIDAQNGEALGTPEYRYGQLVIVLGIAASDRWTSTPRGIAIGGPEAFGFHHLTYKALGKFAKPRSVIEEFNEG</sequence>
<dbReference type="Pfam" id="PF13738">
    <property type="entry name" value="Pyr_redox_3"/>
    <property type="match status" value="1"/>
</dbReference>
<dbReference type="PANTHER" id="PTHR11365:SF10">
    <property type="entry name" value="HYDANTOINASE_OXOPROLINASE"/>
    <property type="match status" value="1"/>
</dbReference>
<dbReference type="Pfam" id="PF06032">
    <property type="entry name" value="S-Me-THD_N"/>
    <property type="match status" value="1"/>
</dbReference>
<organism evidence="5 6">
    <name type="scientific">Pseudallescheria apiosperma</name>
    <name type="common">Scedosporium apiospermum</name>
    <dbReference type="NCBI Taxonomy" id="563466"/>
    <lineage>
        <taxon>Eukaryota</taxon>
        <taxon>Fungi</taxon>
        <taxon>Dikarya</taxon>
        <taxon>Ascomycota</taxon>
        <taxon>Pezizomycotina</taxon>
        <taxon>Sordariomycetes</taxon>
        <taxon>Hypocreomycetidae</taxon>
        <taxon>Microascales</taxon>
        <taxon>Microascaceae</taxon>
        <taxon>Scedosporium</taxon>
    </lineage>
</organism>
<evidence type="ECO:0000259" key="4">
    <source>
        <dbReference type="Pfam" id="PF20906"/>
    </source>
</evidence>
<dbReference type="InterPro" id="IPR024071">
    <property type="entry name" value="S-Me-THD_C_sf"/>
</dbReference>
<dbReference type="KEGG" id="sapo:SAPIO_CDS8489"/>
<dbReference type="InterPro" id="IPR002821">
    <property type="entry name" value="Hydantoinase_A"/>
</dbReference>
<evidence type="ECO:0000259" key="1">
    <source>
        <dbReference type="Pfam" id="PF01968"/>
    </source>
</evidence>
<evidence type="ECO:0000313" key="6">
    <source>
        <dbReference type="Proteomes" id="UP000028545"/>
    </source>
</evidence>
<dbReference type="InterPro" id="IPR032710">
    <property type="entry name" value="NTF2-like_dom_sf"/>
</dbReference>
<gene>
    <name evidence="5" type="ORF">SAPIO_CDS8489</name>
</gene>
<dbReference type="Gene3D" id="3.40.1610.10">
    <property type="entry name" value="CV3147-like domain"/>
    <property type="match status" value="1"/>
</dbReference>
<dbReference type="Gene3D" id="2.40.390.10">
    <property type="entry name" value="CV3147-like"/>
    <property type="match status" value="1"/>
</dbReference>
<dbReference type="GeneID" id="27727561"/>
<dbReference type="Pfam" id="PF20906">
    <property type="entry name" value="S-Me-THD_C"/>
    <property type="match status" value="1"/>
</dbReference>
<dbReference type="Proteomes" id="UP000028545">
    <property type="component" value="Unassembled WGS sequence"/>
</dbReference>
<dbReference type="SUPFAM" id="SSF51905">
    <property type="entry name" value="FAD/NAD(P)-binding domain"/>
    <property type="match status" value="1"/>
</dbReference>
<dbReference type="Gene3D" id="3.50.50.60">
    <property type="entry name" value="FAD/NAD(P)-binding domain"/>
    <property type="match status" value="1"/>
</dbReference>
<dbReference type="PANTHER" id="PTHR11365">
    <property type="entry name" value="5-OXOPROLINASE RELATED"/>
    <property type="match status" value="1"/>
</dbReference>
<dbReference type="Pfam" id="PF01968">
    <property type="entry name" value="Hydantoinase_A"/>
    <property type="match status" value="1"/>
</dbReference>
<accession>A0A084FZR4</accession>
<feature type="domain" description="Hydantoinase A/oxoprolinase" evidence="1">
    <location>
        <begin position="862"/>
        <end position="1033"/>
    </location>
</feature>
<dbReference type="RefSeq" id="XP_016640375.1">
    <property type="nucleotide sequence ID" value="XM_016790112.1"/>
</dbReference>
<feature type="domain" description="S-Me-THD-like C-terminal" evidence="4">
    <location>
        <begin position="1411"/>
        <end position="1639"/>
    </location>
</feature>
<dbReference type="InterPro" id="IPR008040">
    <property type="entry name" value="Hydant_A_N"/>
</dbReference>
<dbReference type="InterPro" id="IPR048350">
    <property type="entry name" value="S-Me-THD-like_C"/>
</dbReference>
<evidence type="ECO:0000259" key="3">
    <source>
        <dbReference type="Pfam" id="PF06032"/>
    </source>
</evidence>
<proteinExistence type="predicted"/>
<dbReference type="OrthoDB" id="5404895at2759"/>
<evidence type="ECO:0000259" key="2">
    <source>
        <dbReference type="Pfam" id="PF05378"/>
    </source>
</evidence>
<dbReference type="Gene3D" id="3.30.420.40">
    <property type="match status" value="1"/>
</dbReference>
<comment type="caution">
    <text evidence="5">The sequence shown here is derived from an EMBL/GenBank/DDBJ whole genome shotgun (WGS) entry which is preliminary data.</text>
</comment>
<dbReference type="InterPro" id="IPR027479">
    <property type="entry name" value="S-Me-THD_N_sf"/>
</dbReference>
<dbReference type="EMBL" id="JOWA01000121">
    <property type="protein sequence ID" value="KEZ40576.1"/>
    <property type="molecule type" value="Genomic_DNA"/>
</dbReference>
<keyword evidence="6" id="KW-1185">Reference proteome</keyword>
<evidence type="ECO:0000313" key="5">
    <source>
        <dbReference type="EMBL" id="KEZ40576.1"/>
    </source>
</evidence>
<dbReference type="FunFam" id="2.40.390.10:FF:000002">
    <property type="entry name" value="ACR027Cp"/>
    <property type="match status" value="1"/>
</dbReference>
<name>A0A084FZR4_PSEDA</name>
<dbReference type="GO" id="GO:0016787">
    <property type="term" value="F:hydrolase activity"/>
    <property type="evidence" value="ECO:0007669"/>
    <property type="project" value="InterPro"/>
</dbReference>
<dbReference type="FunFam" id="3.40.1610.10:FF:000001">
    <property type="entry name" value="Hydantoinase, putative"/>
    <property type="match status" value="1"/>
</dbReference>